<keyword evidence="2 3" id="KW-0143">Chaperone</keyword>
<keyword evidence="1 3" id="KW-0496">Mitochondrion</keyword>
<dbReference type="Pfam" id="PF03937">
    <property type="entry name" value="Sdh5"/>
    <property type="match status" value="1"/>
</dbReference>
<dbReference type="InterPro" id="IPR028882">
    <property type="entry name" value="SDHAF2"/>
</dbReference>
<dbReference type="Gene3D" id="1.10.150.250">
    <property type="entry name" value="Flavinator of succinate dehydrogenase"/>
    <property type="match status" value="1"/>
</dbReference>
<evidence type="ECO:0000256" key="4">
    <source>
        <dbReference type="SAM" id="MobiDB-lite"/>
    </source>
</evidence>
<dbReference type="FunFam" id="1.10.150.250:FF:000004">
    <property type="entry name" value="Succinate dehydrogenase assembly factor 2, mitochondrial"/>
    <property type="match status" value="1"/>
</dbReference>
<feature type="compositionally biased region" description="Low complexity" evidence="4">
    <location>
        <begin position="181"/>
        <end position="195"/>
    </location>
</feature>
<evidence type="ECO:0000313" key="5">
    <source>
        <dbReference type="EMBL" id="PWN18831.1"/>
    </source>
</evidence>
<dbReference type="OrthoDB" id="284292at2759"/>
<dbReference type="SUPFAM" id="SSF109910">
    <property type="entry name" value="YgfY-like"/>
    <property type="match status" value="1"/>
</dbReference>
<feature type="compositionally biased region" description="Basic and acidic residues" evidence="4">
    <location>
        <begin position="69"/>
        <end position="80"/>
    </location>
</feature>
<keyword evidence="6" id="KW-1185">Reference proteome</keyword>
<dbReference type="STRING" id="1684307.A0A316U2W7"/>
<evidence type="ECO:0000256" key="1">
    <source>
        <dbReference type="ARBA" id="ARBA00023128"/>
    </source>
</evidence>
<dbReference type="GO" id="GO:0034553">
    <property type="term" value="P:mitochondrial respiratory chain complex II assembly"/>
    <property type="evidence" value="ECO:0007669"/>
    <property type="project" value="TreeGrafter"/>
</dbReference>
<sequence>MFRFAAPALRSQLRSAATKAAPTRSFATSHRFAKDSKTLKKGEVDEHARIFDPDSRAGTAAAATSEGNDFAKHRPVDTSARRSSQTDSGAAGQTRTAAASSERTGEVDEHARIFDPDSRAGTAAAATSEGGDFAEHRPVDTSASRSSQTDSAAGGQTRTASATSTPASSRDASTGTDPGYSAPSSSSDPFPMPFSKGVDLNSASQSDSLEDFGAPNRVPGREPGDESREQIIRRLIYQTRKRGILETDLLMSTFASKELWDMPDKEIAEFDRLLDEPDWDIYYWLVDKKPVPARWRESFETEGRLGARLRKHTRNEEKEVRWMPDEPPVEK</sequence>
<feature type="region of interest" description="Disordered" evidence="4">
    <location>
        <begin position="37"/>
        <end position="227"/>
    </location>
</feature>
<dbReference type="GeneID" id="37016845"/>
<dbReference type="AlphaFoldDB" id="A0A316U2W7"/>
<dbReference type="GO" id="GO:0005759">
    <property type="term" value="C:mitochondrial matrix"/>
    <property type="evidence" value="ECO:0007669"/>
    <property type="project" value="UniProtKB-SubCell"/>
</dbReference>
<dbReference type="HAMAP" id="MF_03057">
    <property type="entry name" value="SDHAF2"/>
    <property type="match status" value="1"/>
</dbReference>
<protein>
    <recommendedName>
        <fullName evidence="3">Succinate dehydrogenase assembly factor 2, mitochondrial</fullName>
        <shortName evidence="3">SDH assembly factor 2</shortName>
        <shortName evidence="3">SDHAF2</shortName>
    </recommendedName>
</protein>
<evidence type="ECO:0000313" key="6">
    <source>
        <dbReference type="Proteomes" id="UP000245942"/>
    </source>
</evidence>
<dbReference type="EMBL" id="KZ819334">
    <property type="protein sequence ID" value="PWN18831.1"/>
    <property type="molecule type" value="Genomic_DNA"/>
</dbReference>
<dbReference type="GO" id="GO:0006099">
    <property type="term" value="P:tricarboxylic acid cycle"/>
    <property type="evidence" value="ECO:0007669"/>
    <property type="project" value="TreeGrafter"/>
</dbReference>
<feature type="compositionally biased region" description="Basic and acidic residues" evidence="4">
    <location>
        <begin position="103"/>
        <end position="118"/>
    </location>
</feature>
<gene>
    <name evidence="5" type="ORF">BCV69DRAFT_314390</name>
</gene>
<accession>A0A316U2W7</accession>
<dbReference type="InterPro" id="IPR036714">
    <property type="entry name" value="SDH_sf"/>
</dbReference>
<dbReference type="Proteomes" id="UP000245942">
    <property type="component" value="Unassembled WGS sequence"/>
</dbReference>
<reference evidence="5 6" key="1">
    <citation type="journal article" date="2018" name="Mol. Biol. Evol.">
        <title>Broad Genomic Sampling Reveals a Smut Pathogenic Ancestry of the Fungal Clade Ustilaginomycotina.</title>
        <authorList>
            <person name="Kijpornyongpan T."/>
            <person name="Mondo S.J."/>
            <person name="Barry K."/>
            <person name="Sandor L."/>
            <person name="Lee J."/>
            <person name="Lipzen A."/>
            <person name="Pangilinan J."/>
            <person name="LaButti K."/>
            <person name="Hainaut M."/>
            <person name="Henrissat B."/>
            <person name="Grigoriev I.V."/>
            <person name="Spatafora J.W."/>
            <person name="Aime M.C."/>
        </authorList>
    </citation>
    <scope>NUCLEOTIDE SEQUENCE [LARGE SCALE GENOMIC DNA]</scope>
    <source>
        <strain evidence="5 6">MCA 4718</strain>
    </source>
</reference>
<feature type="compositionally biased region" description="Basic and acidic residues" evidence="4">
    <location>
        <begin position="37"/>
        <end position="55"/>
    </location>
</feature>
<feature type="compositionally biased region" description="Polar residues" evidence="4">
    <location>
        <begin position="141"/>
        <end position="156"/>
    </location>
</feature>
<dbReference type="PANTHER" id="PTHR12469:SF2">
    <property type="entry name" value="SUCCINATE DEHYDROGENASE ASSEMBLY FACTOR 2, MITOCHONDRIAL"/>
    <property type="match status" value="1"/>
</dbReference>
<evidence type="ECO:0000256" key="3">
    <source>
        <dbReference type="HAMAP-Rule" id="MF_03057"/>
    </source>
</evidence>
<feature type="compositionally biased region" description="Polar residues" evidence="4">
    <location>
        <begin position="81"/>
        <end position="102"/>
    </location>
</feature>
<comment type="subcellular location">
    <subcellularLocation>
        <location evidence="3">Mitochondrion matrix</location>
    </subcellularLocation>
</comment>
<evidence type="ECO:0000256" key="2">
    <source>
        <dbReference type="ARBA" id="ARBA00023186"/>
    </source>
</evidence>
<dbReference type="PANTHER" id="PTHR12469">
    <property type="entry name" value="PROTEIN EMI5 HOMOLOG, MITOCHONDRIAL"/>
    <property type="match status" value="1"/>
</dbReference>
<dbReference type="InterPro" id="IPR005631">
    <property type="entry name" value="SDH"/>
</dbReference>
<organism evidence="5 6">
    <name type="scientific">Pseudomicrostroma glucosiphilum</name>
    <dbReference type="NCBI Taxonomy" id="1684307"/>
    <lineage>
        <taxon>Eukaryota</taxon>
        <taxon>Fungi</taxon>
        <taxon>Dikarya</taxon>
        <taxon>Basidiomycota</taxon>
        <taxon>Ustilaginomycotina</taxon>
        <taxon>Exobasidiomycetes</taxon>
        <taxon>Microstromatales</taxon>
        <taxon>Microstromatales incertae sedis</taxon>
        <taxon>Pseudomicrostroma</taxon>
    </lineage>
</organism>
<feature type="compositionally biased region" description="Low complexity" evidence="4">
    <location>
        <begin position="157"/>
        <end position="174"/>
    </location>
</feature>
<dbReference type="GO" id="GO:0006121">
    <property type="term" value="P:mitochondrial electron transport, succinate to ubiquinone"/>
    <property type="evidence" value="ECO:0007669"/>
    <property type="project" value="UniProtKB-UniRule"/>
</dbReference>
<comment type="similarity">
    <text evidence="3">Belongs to the SDHAF2 family.</text>
</comment>
<name>A0A316U2W7_9BASI</name>
<dbReference type="RefSeq" id="XP_025345991.1">
    <property type="nucleotide sequence ID" value="XM_025495111.1"/>
</dbReference>
<comment type="subunit">
    <text evidence="3">Interacts with the flavoprotein subunit within the SDH catalytic dimer.</text>
</comment>
<proteinExistence type="inferred from homology"/>
<comment type="function">
    <text evidence="3">Plays an essential role in the assembly of succinate dehydrogenase (SDH), an enzyme complex (also referred to as respiratory complex II) that is a component of both the tricarboxylic acid (TCA) cycle and the mitochondrial electron transport chain, and which couples the oxidation of succinate to fumarate with the reduction of ubiquinone (coenzyme Q) to ubiquinol. Required for flavinylation (covalent attachment of FAD) of the flavoprotein subunit of the SDH catalytic dimer.</text>
</comment>